<dbReference type="Pfam" id="PF26622">
    <property type="entry name" value="DUF8199"/>
    <property type="match status" value="1"/>
</dbReference>
<dbReference type="NCBIfam" id="NF047658">
    <property type="entry name" value="HYC_CC_PP"/>
    <property type="match status" value="1"/>
</dbReference>
<accession>A0ABW3D3P2</accession>
<evidence type="ECO:0000313" key="2">
    <source>
        <dbReference type="Proteomes" id="UP001596978"/>
    </source>
</evidence>
<name>A0ABW3D3P2_9FLAO</name>
<dbReference type="EMBL" id="JBHTJH010000017">
    <property type="protein sequence ID" value="MFD0863734.1"/>
    <property type="molecule type" value="Genomic_DNA"/>
</dbReference>
<evidence type="ECO:0000313" key="1">
    <source>
        <dbReference type="EMBL" id="MFD0863734.1"/>
    </source>
</evidence>
<dbReference type="InterPro" id="IPR058060">
    <property type="entry name" value="HYC_CC_PP"/>
</dbReference>
<gene>
    <name evidence="1" type="ORF">ACFQ1M_16080</name>
</gene>
<protein>
    <submittedName>
        <fullName evidence="1">Uncharacterized protein</fullName>
    </submittedName>
</protein>
<comment type="caution">
    <text evidence="1">The sequence shown here is derived from an EMBL/GenBank/DDBJ whole genome shotgun (WGS) entry which is preliminary data.</text>
</comment>
<dbReference type="InterPro" id="IPR058512">
    <property type="entry name" value="DUF8199"/>
</dbReference>
<dbReference type="Proteomes" id="UP001596978">
    <property type="component" value="Unassembled WGS sequence"/>
</dbReference>
<dbReference type="RefSeq" id="WP_386410036.1">
    <property type="nucleotide sequence ID" value="NZ_JBHTJH010000017.1"/>
</dbReference>
<sequence>MKFHRSIYALVAIFFLMTKVGVAFNLHFCGEQLASVTTMFESNGCGMEMAAEAKPSCESEQLSKPSCCSDEVLLVQNQDENPISDVLSLSQDQLMAVLTTALVFDLFSVESESWNNQPPHYHYDSHAPPLYALYCSYTFYG</sequence>
<proteinExistence type="predicted"/>
<organism evidence="1 2">
    <name type="scientific">Sungkyunkwania multivorans</name>
    <dbReference type="NCBI Taxonomy" id="1173618"/>
    <lineage>
        <taxon>Bacteria</taxon>
        <taxon>Pseudomonadati</taxon>
        <taxon>Bacteroidota</taxon>
        <taxon>Flavobacteriia</taxon>
        <taxon>Flavobacteriales</taxon>
        <taxon>Flavobacteriaceae</taxon>
        <taxon>Sungkyunkwania</taxon>
    </lineage>
</organism>
<reference evidence="2" key="1">
    <citation type="journal article" date="2019" name="Int. J. Syst. Evol. Microbiol.">
        <title>The Global Catalogue of Microorganisms (GCM) 10K type strain sequencing project: providing services to taxonomists for standard genome sequencing and annotation.</title>
        <authorList>
            <consortium name="The Broad Institute Genomics Platform"/>
            <consortium name="The Broad Institute Genome Sequencing Center for Infectious Disease"/>
            <person name="Wu L."/>
            <person name="Ma J."/>
        </authorList>
    </citation>
    <scope>NUCLEOTIDE SEQUENCE [LARGE SCALE GENOMIC DNA]</scope>
    <source>
        <strain evidence="2">CCUG 62952</strain>
    </source>
</reference>
<keyword evidence="2" id="KW-1185">Reference proteome</keyword>